<protein>
    <recommendedName>
        <fullName evidence="1">PAS fold-4 domain-containing protein</fullName>
    </recommendedName>
</protein>
<organism evidence="2 3">
    <name type="scientific">Turicibacter faecis</name>
    <dbReference type="NCBI Taxonomy" id="2963365"/>
    <lineage>
        <taxon>Bacteria</taxon>
        <taxon>Bacillati</taxon>
        <taxon>Bacillota</taxon>
        <taxon>Erysipelotrichia</taxon>
        <taxon>Erysipelotrichales</taxon>
        <taxon>Turicibacteraceae</taxon>
        <taxon>Turicibacter</taxon>
    </lineage>
</organism>
<dbReference type="InterPro" id="IPR035965">
    <property type="entry name" value="PAS-like_dom_sf"/>
</dbReference>
<accession>A0ABM8IGF9</accession>
<name>A0ABM8IGF9_9FIRM</name>
<dbReference type="Gene3D" id="3.30.450.20">
    <property type="entry name" value="PAS domain"/>
    <property type="match status" value="1"/>
</dbReference>
<feature type="domain" description="PAS fold-4" evidence="1">
    <location>
        <begin position="121"/>
        <end position="220"/>
    </location>
</feature>
<dbReference type="EMBL" id="AP028127">
    <property type="protein sequence ID" value="BEH90344.1"/>
    <property type="molecule type" value="Genomic_DNA"/>
</dbReference>
<sequence length="357" mass="41661">MVNPYQLYEFLSHALLVVSPDGRCDYLNREAKRLLPTIHDFSQLTFDEIIGHFGFSADREHLTKLIAITFHTQQRKELTLKDRNGQFATVNTIPLEGAVLVEFGVNTQLSRWRDIFKFVVEDSEDMIFYKGKDLTYEYVNKAYTDYYNLSPREILSSSDVDLVNMGVLSPVLQYQCQQSDEEALKNGCFSGIEVCGDRYYQAVKRRINDGVFCISRDITEDIRLRQETERDLVTGLQNEQSLAKVIKSLSKEKEHHFIVIYLENLGQISKSKGITYSRQCIQQVSHFVREYSELLFFYVEGIGFIGLFDKMPKNPDHFYHHFMEKLHQQHVPSQLEISVMLKSTQSDPEFFQFIKKH</sequence>
<keyword evidence="3" id="KW-1185">Reference proteome</keyword>
<proteinExistence type="predicted"/>
<gene>
    <name evidence="2" type="ORF">T23_04460</name>
</gene>
<dbReference type="SUPFAM" id="SSF55785">
    <property type="entry name" value="PYP-like sensor domain (PAS domain)"/>
    <property type="match status" value="1"/>
</dbReference>
<dbReference type="Pfam" id="PF08448">
    <property type="entry name" value="PAS_4"/>
    <property type="match status" value="1"/>
</dbReference>
<evidence type="ECO:0000259" key="1">
    <source>
        <dbReference type="Pfam" id="PF08448"/>
    </source>
</evidence>
<dbReference type="RefSeq" id="WP_161832780.1">
    <property type="nucleotide sequence ID" value="NZ_AP028127.1"/>
</dbReference>
<reference evidence="2" key="1">
    <citation type="journal article" date="2024" name="Int. J. Syst. Evol. Microbiol.">
        <title>Turicibacter faecis sp. nov., isolated from faeces of heart failure mouse model.</title>
        <authorList>
            <person name="Imamura Y."/>
            <person name="Motooka D."/>
            <person name="Nakajima Y."/>
            <person name="Ito S."/>
            <person name="Kitakaze M."/>
            <person name="Iida T."/>
            <person name="Nakamura S."/>
        </authorList>
    </citation>
    <scope>NUCLEOTIDE SEQUENCE</scope>
    <source>
        <strain evidence="2">TC023</strain>
    </source>
</reference>
<dbReference type="Proteomes" id="UP001432099">
    <property type="component" value="Chromosome"/>
</dbReference>
<dbReference type="InterPro" id="IPR013656">
    <property type="entry name" value="PAS_4"/>
</dbReference>
<evidence type="ECO:0000313" key="2">
    <source>
        <dbReference type="EMBL" id="BEH90344.1"/>
    </source>
</evidence>
<evidence type="ECO:0000313" key="3">
    <source>
        <dbReference type="Proteomes" id="UP001432099"/>
    </source>
</evidence>